<keyword evidence="12" id="KW-0413">Isomerase</keyword>
<evidence type="ECO:0000256" key="2">
    <source>
        <dbReference type="ARBA" id="ARBA00012387"/>
    </source>
</evidence>
<keyword evidence="6" id="KW-0342">GTP-binding</keyword>
<dbReference type="Pfam" id="PF00483">
    <property type="entry name" value="NTP_transferase"/>
    <property type="match status" value="1"/>
</dbReference>
<dbReference type="SUPFAM" id="SSF51182">
    <property type="entry name" value="RmlC-like cupins"/>
    <property type="match status" value="1"/>
</dbReference>
<dbReference type="KEGG" id="cox:E0W60_23645"/>
<dbReference type="CDD" id="cd02509">
    <property type="entry name" value="GDP-M1P_Guanylyltransferase"/>
    <property type="match status" value="1"/>
</dbReference>
<dbReference type="CDD" id="cd02213">
    <property type="entry name" value="cupin_PMI_typeII_C"/>
    <property type="match status" value="1"/>
</dbReference>
<dbReference type="OrthoDB" id="9806359at2"/>
<keyword evidence="4 12" id="KW-0548">Nucleotidyltransferase</keyword>
<dbReference type="GO" id="GO:0000271">
    <property type="term" value="P:polysaccharide biosynthetic process"/>
    <property type="evidence" value="ECO:0007669"/>
    <property type="project" value="InterPro"/>
</dbReference>
<sequence length="479" mass="52645">MQIIPVIISGGAGTRLWPVSREAFPKPLLKLADGESLLQKTFKRATLFDDVPEVVLVTNRETYFLTRDECQEVNGDQIPLGFVLEPFGRNTAGAVASAACWIAQHHGEGAVMLVLPADHLIEDLDKFRSAVDAAAAAAIEGRIVTFGIRPTAPETGYGYIEFDSEQGLDGVHPVVRFVEKPKLDVAEAMLAGGKHLWNSGMFCFSARTILKEFARFTPDMLTACERSISAGAVSTANGCRSVELEPSQFKHVTDISIDYAVMEKSDRVSIVPSDMGWSDIGSWHSISELTPPDSQGNRIYGEALLHGVSNCYIKSDARVVGAVGVDNLIIVDTPDALLVANRDCTQDVKHIVGQLKRNGHESYKIHKTAHRPWGTYTVLEESDRFKIKRIVVKPGAQLSLQMHHHRSEHWIVVSGTADVVNGDQVISLQPNQSTYIPAGHKHRLINPGVMDLVLIEVQCGEYLGEDDIVRFEDKYGRAN</sequence>
<dbReference type="InterPro" id="IPR006375">
    <property type="entry name" value="Man1P_GuaTrfase/Man6P_Isoase"/>
</dbReference>
<evidence type="ECO:0000256" key="5">
    <source>
        <dbReference type="ARBA" id="ARBA00022741"/>
    </source>
</evidence>
<evidence type="ECO:0000256" key="1">
    <source>
        <dbReference type="ARBA" id="ARBA00006115"/>
    </source>
</evidence>
<proteinExistence type="inferred from homology"/>
<dbReference type="Proteomes" id="UP000295294">
    <property type="component" value="Chromosome 2"/>
</dbReference>
<dbReference type="InterPro" id="IPR005835">
    <property type="entry name" value="NTP_transferase_dom"/>
</dbReference>
<dbReference type="Gene3D" id="2.60.120.10">
    <property type="entry name" value="Jelly Rolls"/>
    <property type="match status" value="1"/>
</dbReference>
<keyword evidence="3 12" id="KW-0808">Transferase</keyword>
<dbReference type="InterPro" id="IPR049577">
    <property type="entry name" value="GMPP_N"/>
</dbReference>
<evidence type="ECO:0000313" key="12">
    <source>
        <dbReference type="EMBL" id="QBY54026.1"/>
    </source>
</evidence>
<organism evidence="12 13">
    <name type="scientific">Cupriavidus oxalaticus</name>
    <dbReference type="NCBI Taxonomy" id="96344"/>
    <lineage>
        <taxon>Bacteria</taxon>
        <taxon>Pseudomonadati</taxon>
        <taxon>Pseudomonadota</taxon>
        <taxon>Betaproteobacteria</taxon>
        <taxon>Burkholderiales</taxon>
        <taxon>Burkholderiaceae</taxon>
        <taxon>Cupriavidus</taxon>
    </lineage>
</organism>
<evidence type="ECO:0000313" key="13">
    <source>
        <dbReference type="Proteomes" id="UP000295294"/>
    </source>
</evidence>
<dbReference type="InterPro" id="IPR014710">
    <property type="entry name" value="RmlC-like_jellyroll"/>
</dbReference>
<dbReference type="GO" id="GO:0009298">
    <property type="term" value="P:GDP-mannose biosynthetic process"/>
    <property type="evidence" value="ECO:0007669"/>
    <property type="project" value="TreeGrafter"/>
</dbReference>
<dbReference type="InterPro" id="IPR051161">
    <property type="entry name" value="Mannose-6P_isomerase_type2"/>
</dbReference>
<dbReference type="FunFam" id="3.90.550.10:FF:000046">
    <property type="entry name" value="Mannose-1-phosphate guanylyltransferase (GDP)"/>
    <property type="match status" value="1"/>
</dbReference>
<dbReference type="AlphaFoldDB" id="A0A4P7LDA9"/>
<evidence type="ECO:0000256" key="7">
    <source>
        <dbReference type="ARBA" id="ARBA00047343"/>
    </source>
</evidence>
<dbReference type="FunFam" id="2.60.120.10:FF:000032">
    <property type="entry name" value="Mannose-1-phosphate guanylyltransferase/mannose-6-phosphate isomerase"/>
    <property type="match status" value="1"/>
</dbReference>
<dbReference type="InterPro" id="IPR001538">
    <property type="entry name" value="Man6P_isomerase-2_C"/>
</dbReference>
<evidence type="ECO:0000256" key="3">
    <source>
        <dbReference type="ARBA" id="ARBA00022679"/>
    </source>
</evidence>
<dbReference type="EMBL" id="CP038635">
    <property type="protein sequence ID" value="QBY54026.1"/>
    <property type="molecule type" value="Genomic_DNA"/>
</dbReference>
<keyword evidence="5" id="KW-0547">Nucleotide-binding</keyword>
<comment type="similarity">
    <text evidence="1 8">Belongs to the mannose-6-phosphate isomerase type 2 family.</text>
</comment>
<dbReference type="GO" id="GO:0004475">
    <property type="term" value="F:mannose-1-phosphate guanylyltransferase (GTP) activity"/>
    <property type="evidence" value="ECO:0007669"/>
    <property type="project" value="UniProtKB-EC"/>
</dbReference>
<reference evidence="12 13" key="1">
    <citation type="submission" date="2019-03" db="EMBL/GenBank/DDBJ databases">
        <title>Efficiently degradation of phenoxyalkanoic acid herbicides by Cupriavidus oxalaticus strain X32.</title>
        <authorList>
            <person name="Sheng X."/>
        </authorList>
    </citation>
    <scope>NUCLEOTIDE SEQUENCE [LARGE SCALE GENOMIC DNA]</scope>
    <source>
        <strain evidence="12 13">X32</strain>
    </source>
</reference>
<accession>A0A4P7LDA9</accession>
<dbReference type="RefSeq" id="WP_135705750.1">
    <property type="nucleotide sequence ID" value="NZ_CP038635.1"/>
</dbReference>
<dbReference type="PANTHER" id="PTHR46390:SF1">
    <property type="entry name" value="MANNOSE-1-PHOSPHATE GUANYLYLTRANSFERASE"/>
    <property type="match status" value="1"/>
</dbReference>
<evidence type="ECO:0000256" key="8">
    <source>
        <dbReference type="RuleBase" id="RU004190"/>
    </source>
</evidence>
<dbReference type="Gene3D" id="3.90.550.10">
    <property type="entry name" value="Spore Coat Polysaccharide Biosynthesis Protein SpsA, Chain A"/>
    <property type="match status" value="1"/>
</dbReference>
<dbReference type="InterPro" id="IPR011051">
    <property type="entry name" value="RmlC_Cupin_sf"/>
</dbReference>
<dbReference type="Pfam" id="PF22640">
    <property type="entry name" value="ManC_GMP_beta-helix"/>
    <property type="match status" value="1"/>
</dbReference>
<dbReference type="PANTHER" id="PTHR46390">
    <property type="entry name" value="MANNOSE-1-PHOSPHATE GUANYLYLTRANSFERASE"/>
    <property type="match status" value="1"/>
</dbReference>
<dbReference type="GO" id="GO:0005525">
    <property type="term" value="F:GTP binding"/>
    <property type="evidence" value="ECO:0007669"/>
    <property type="project" value="UniProtKB-KW"/>
</dbReference>
<name>A0A4P7LDA9_9BURK</name>
<evidence type="ECO:0000256" key="4">
    <source>
        <dbReference type="ARBA" id="ARBA00022695"/>
    </source>
</evidence>
<feature type="domain" description="Nucleotidyl transferase" evidence="9">
    <location>
        <begin position="5"/>
        <end position="290"/>
    </location>
</feature>
<evidence type="ECO:0000259" key="11">
    <source>
        <dbReference type="Pfam" id="PF22640"/>
    </source>
</evidence>
<evidence type="ECO:0000259" key="10">
    <source>
        <dbReference type="Pfam" id="PF01050"/>
    </source>
</evidence>
<dbReference type="GO" id="GO:0016853">
    <property type="term" value="F:isomerase activity"/>
    <property type="evidence" value="ECO:0007669"/>
    <property type="project" value="UniProtKB-KW"/>
</dbReference>
<protein>
    <recommendedName>
        <fullName evidence="2">mannose-1-phosphate guanylyltransferase</fullName>
        <ecNumber evidence="2">2.7.7.13</ecNumber>
    </recommendedName>
</protein>
<feature type="domain" description="Mannose-6-phosphate isomerase type II C-terminal" evidence="10">
    <location>
        <begin position="359"/>
        <end position="473"/>
    </location>
</feature>
<dbReference type="SUPFAM" id="SSF53448">
    <property type="entry name" value="Nucleotide-diphospho-sugar transferases"/>
    <property type="match status" value="1"/>
</dbReference>
<dbReference type="EC" id="2.7.7.13" evidence="2"/>
<dbReference type="Pfam" id="PF01050">
    <property type="entry name" value="MannoseP_isomer"/>
    <property type="match status" value="1"/>
</dbReference>
<comment type="catalytic activity">
    <reaction evidence="7">
        <text>alpha-D-mannose 1-phosphate + GTP + H(+) = GDP-alpha-D-mannose + diphosphate</text>
        <dbReference type="Rhea" id="RHEA:15229"/>
        <dbReference type="ChEBI" id="CHEBI:15378"/>
        <dbReference type="ChEBI" id="CHEBI:33019"/>
        <dbReference type="ChEBI" id="CHEBI:37565"/>
        <dbReference type="ChEBI" id="CHEBI:57527"/>
        <dbReference type="ChEBI" id="CHEBI:58409"/>
        <dbReference type="EC" id="2.7.7.13"/>
    </reaction>
</comment>
<dbReference type="NCBIfam" id="TIGR01479">
    <property type="entry name" value="GMP_PMI"/>
    <property type="match status" value="1"/>
</dbReference>
<dbReference type="InterPro" id="IPR054566">
    <property type="entry name" value="ManC/GMP-like_b-helix"/>
</dbReference>
<gene>
    <name evidence="12" type="ORF">E0W60_23645</name>
</gene>
<evidence type="ECO:0000256" key="6">
    <source>
        <dbReference type="ARBA" id="ARBA00023134"/>
    </source>
</evidence>
<feature type="domain" description="MannoseP isomerase/GMP-like beta-helix" evidence="11">
    <location>
        <begin position="309"/>
        <end position="355"/>
    </location>
</feature>
<evidence type="ECO:0000259" key="9">
    <source>
        <dbReference type="Pfam" id="PF00483"/>
    </source>
</evidence>
<dbReference type="InterPro" id="IPR029044">
    <property type="entry name" value="Nucleotide-diphossugar_trans"/>
</dbReference>